<dbReference type="EnsemblMetazoa" id="GBRI031994-RA">
    <property type="protein sequence ID" value="GBRI031994-PA"/>
    <property type="gene ID" value="GBRI031994"/>
</dbReference>
<evidence type="ECO:0000313" key="3">
    <source>
        <dbReference type="EnsemblMetazoa" id="GBRI031994-PA"/>
    </source>
</evidence>
<dbReference type="AlphaFoldDB" id="A0A1A9WU13"/>
<keyword evidence="2" id="KW-0732">Signal</keyword>
<protein>
    <submittedName>
        <fullName evidence="3">Uncharacterized protein</fullName>
    </submittedName>
</protein>
<reference evidence="3" key="2">
    <citation type="submission" date="2020-05" db="UniProtKB">
        <authorList>
            <consortium name="EnsemblMetazoa"/>
        </authorList>
    </citation>
    <scope>IDENTIFICATION</scope>
    <source>
        <strain evidence="3">IAEA</strain>
    </source>
</reference>
<feature type="chain" id="PRO_5008400708" evidence="2">
    <location>
        <begin position="19"/>
        <end position="130"/>
    </location>
</feature>
<feature type="signal peptide" evidence="2">
    <location>
        <begin position="1"/>
        <end position="18"/>
    </location>
</feature>
<organism evidence="3 4">
    <name type="scientific">Glossina brevipalpis</name>
    <dbReference type="NCBI Taxonomy" id="37001"/>
    <lineage>
        <taxon>Eukaryota</taxon>
        <taxon>Metazoa</taxon>
        <taxon>Ecdysozoa</taxon>
        <taxon>Arthropoda</taxon>
        <taxon>Hexapoda</taxon>
        <taxon>Insecta</taxon>
        <taxon>Pterygota</taxon>
        <taxon>Neoptera</taxon>
        <taxon>Endopterygota</taxon>
        <taxon>Diptera</taxon>
        <taxon>Brachycera</taxon>
        <taxon>Muscomorpha</taxon>
        <taxon>Hippoboscoidea</taxon>
        <taxon>Glossinidae</taxon>
        <taxon>Glossina</taxon>
    </lineage>
</organism>
<dbReference type="Proteomes" id="UP000091820">
    <property type="component" value="Unassembled WGS sequence"/>
</dbReference>
<evidence type="ECO:0000256" key="2">
    <source>
        <dbReference type="SAM" id="SignalP"/>
    </source>
</evidence>
<dbReference type="VEuPathDB" id="VectorBase:GBRI031994"/>
<evidence type="ECO:0000256" key="1">
    <source>
        <dbReference type="SAM" id="MobiDB-lite"/>
    </source>
</evidence>
<reference evidence="4" key="1">
    <citation type="submission" date="2014-03" db="EMBL/GenBank/DDBJ databases">
        <authorList>
            <person name="Aksoy S."/>
            <person name="Warren W."/>
            <person name="Wilson R.K."/>
        </authorList>
    </citation>
    <scope>NUCLEOTIDE SEQUENCE [LARGE SCALE GENOMIC DNA]</scope>
    <source>
        <strain evidence="4">IAEA</strain>
    </source>
</reference>
<name>A0A1A9WU13_9MUSC</name>
<sequence>MRVIFILSLICFFVCIDGAPTFHLIRKHMEAKMLGNGLYGSSSKTSPTIIIQNSPQNVQTVSQSKNLDPHDYFNVGRRQPALSIVGPVPHPLAGYNHHISSAKSYSMSSSSSSSSANTVIRNGGNPYGHY</sequence>
<proteinExistence type="predicted"/>
<feature type="region of interest" description="Disordered" evidence="1">
    <location>
        <begin position="106"/>
        <end position="130"/>
    </location>
</feature>
<accession>A0A1A9WU13</accession>
<feature type="compositionally biased region" description="Low complexity" evidence="1">
    <location>
        <begin position="106"/>
        <end position="115"/>
    </location>
</feature>
<evidence type="ECO:0000313" key="4">
    <source>
        <dbReference type="Proteomes" id="UP000091820"/>
    </source>
</evidence>
<keyword evidence="4" id="KW-1185">Reference proteome</keyword>